<dbReference type="SUPFAM" id="SSF51126">
    <property type="entry name" value="Pectin lyase-like"/>
    <property type="match status" value="1"/>
</dbReference>
<evidence type="ECO:0000256" key="1">
    <source>
        <dbReference type="ARBA" id="ARBA00022729"/>
    </source>
</evidence>
<dbReference type="Proteomes" id="UP000676325">
    <property type="component" value="Unassembled WGS sequence"/>
</dbReference>
<accession>A0A941IFW8</accession>
<dbReference type="InterPro" id="IPR011050">
    <property type="entry name" value="Pectin_lyase_fold/virulence"/>
</dbReference>
<evidence type="ECO:0000313" key="3">
    <source>
        <dbReference type="Proteomes" id="UP000676325"/>
    </source>
</evidence>
<reference evidence="2" key="1">
    <citation type="submission" date="2021-04" db="EMBL/GenBank/DDBJ databases">
        <title>Genome based classification of Actinospica acidithermotolerans sp. nov., an actinobacterium isolated from an Indonesian hot spring.</title>
        <authorList>
            <person name="Kusuma A.B."/>
            <person name="Putra K.E."/>
            <person name="Nafisah S."/>
            <person name="Loh J."/>
            <person name="Nouioui I."/>
            <person name="Goodfellow M."/>
        </authorList>
    </citation>
    <scope>NUCLEOTIDE SEQUENCE</scope>
    <source>
        <strain evidence="2">MGRD01-02</strain>
    </source>
</reference>
<name>A0A941IFW8_9ACTN</name>
<dbReference type="NCBIfam" id="TIGR02601">
    <property type="entry name" value="autotrns_rpt"/>
    <property type="match status" value="1"/>
</dbReference>
<organism evidence="2 3">
    <name type="scientific">Actinospica acidithermotolerans</name>
    <dbReference type="NCBI Taxonomy" id="2828514"/>
    <lineage>
        <taxon>Bacteria</taxon>
        <taxon>Bacillati</taxon>
        <taxon>Actinomycetota</taxon>
        <taxon>Actinomycetes</taxon>
        <taxon>Catenulisporales</taxon>
        <taxon>Actinospicaceae</taxon>
        <taxon>Actinospica</taxon>
    </lineage>
</organism>
<evidence type="ECO:0000313" key="2">
    <source>
        <dbReference type="EMBL" id="MBR7825494.1"/>
    </source>
</evidence>
<dbReference type="Pfam" id="PF12951">
    <property type="entry name" value="PATR"/>
    <property type="match status" value="1"/>
</dbReference>
<sequence>MHSPNDVIGGRILATALAAAILHDPANASVKAAARANALSYFEAQTSTTADTLFAYAHSQGLNEDLFADRETNAGYVYPHLTYGLPSQGSQKPASVYTVPEGAEVLLETRQPYLTADQRRDVLATTAIDDRNVMLDGFEEWGRINLFAAADGYAAFASTVTVAMDAAQGGFSKADSWKNDIAGRGGLVKQGTGSLTLTGSNSYTGGTTIEAGTIVAASASALGNGDVTVQSAGTLAVSSDAATRGVEIRGDYTQDGGTLQLALGSGGADGNGSGGFTGCGAALSVDGRVELAAGSTLALTLTGAPRKGTVVPVIEARNVRGWFDSVTVNIAGVQAVPVQTRDGIAIRFA</sequence>
<dbReference type="EMBL" id="JAGSOH010000006">
    <property type="protein sequence ID" value="MBR7825494.1"/>
    <property type="molecule type" value="Genomic_DNA"/>
</dbReference>
<gene>
    <name evidence="2" type="ORF">KDK95_04195</name>
</gene>
<dbReference type="AlphaFoldDB" id="A0A941IFW8"/>
<proteinExistence type="predicted"/>
<keyword evidence="1" id="KW-0732">Signal</keyword>
<dbReference type="Gene3D" id="1.20.144.10">
    <property type="entry name" value="Phosphatidic acid phosphatase type 2/haloperoxidase"/>
    <property type="match status" value="1"/>
</dbReference>
<dbReference type="InterPro" id="IPR013425">
    <property type="entry name" value="Autotrns_rpt"/>
</dbReference>
<keyword evidence="3" id="KW-1185">Reference proteome</keyword>
<comment type="caution">
    <text evidence="2">The sequence shown here is derived from an EMBL/GenBank/DDBJ whole genome shotgun (WGS) entry which is preliminary data.</text>
</comment>
<protein>
    <submittedName>
        <fullName evidence="2">Autotransporter-associated beta strand repeat-containing protein</fullName>
    </submittedName>
</protein>